<dbReference type="InterPro" id="IPR020119">
    <property type="entry name" value="PsdUridine_synth_TruD_CS"/>
</dbReference>
<dbReference type="PANTHER" id="PTHR13326">
    <property type="entry name" value="TRNA PSEUDOURIDINE SYNTHASE D"/>
    <property type="match status" value="1"/>
</dbReference>
<name>Q1ER95_9ARCH</name>
<dbReference type="AlphaFoldDB" id="Q1ER95"/>
<dbReference type="GO" id="GO:0009982">
    <property type="term" value="F:pseudouridine synthase activity"/>
    <property type="evidence" value="ECO:0007669"/>
    <property type="project" value="InterPro"/>
</dbReference>
<dbReference type="SUPFAM" id="SSF55120">
    <property type="entry name" value="Pseudouridine synthase"/>
    <property type="match status" value="1"/>
</dbReference>
<keyword evidence="3" id="KW-0413">Isomerase</keyword>
<protein>
    <submittedName>
        <fullName evidence="6">Hypothetical conserved protein</fullName>
    </submittedName>
</protein>
<dbReference type="GO" id="GO:0008033">
    <property type="term" value="P:tRNA processing"/>
    <property type="evidence" value="ECO:0007669"/>
    <property type="project" value="UniProtKB-KW"/>
</dbReference>
<evidence type="ECO:0000256" key="3">
    <source>
        <dbReference type="ARBA" id="ARBA00023235"/>
    </source>
</evidence>
<organism evidence="6">
    <name type="scientific">uncultured Candidatus Nitrosocaldus sp</name>
    <dbReference type="NCBI Taxonomy" id="766501"/>
    <lineage>
        <taxon>Archaea</taxon>
        <taxon>Nitrososphaerota</taxon>
        <taxon>Nitrososphaeria</taxon>
        <taxon>Candidatus Nitrosocaldales</taxon>
        <taxon>Candidatus Nitrosocaldaceae</taxon>
        <taxon>Candidatus Nitrosocaldus</taxon>
        <taxon>environmental samples</taxon>
    </lineage>
</organism>
<dbReference type="InterPro" id="IPR011760">
    <property type="entry name" value="PsdUridine_synth_TruD_insert"/>
</dbReference>
<dbReference type="InterPro" id="IPR020103">
    <property type="entry name" value="PsdUridine_synth_cat_dom_sf"/>
</dbReference>
<evidence type="ECO:0000256" key="4">
    <source>
        <dbReference type="SAM" id="MobiDB-lite"/>
    </source>
</evidence>
<keyword evidence="2" id="KW-0819">tRNA processing</keyword>
<dbReference type="GO" id="GO:0003723">
    <property type="term" value="F:RNA binding"/>
    <property type="evidence" value="ECO:0007669"/>
    <property type="project" value="InterPro"/>
</dbReference>
<dbReference type="InterPro" id="IPR001656">
    <property type="entry name" value="PsdUridine_synth_TruD"/>
</dbReference>
<dbReference type="Gene3D" id="3.30.70.3160">
    <property type="match status" value="2"/>
</dbReference>
<gene>
    <name evidence="6" type="primary">HGP-31</name>
</gene>
<feature type="region of interest" description="Disordered" evidence="4">
    <location>
        <begin position="123"/>
        <end position="157"/>
    </location>
</feature>
<evidence type="ECO:0000313" key="6">
    <source>
        <dbReference type="EMBL" id="BAE95231.1"/>
    </source>
</evidence>
<feature type="compositionally biased region" description="Basic and acidic residues" evidence="4">
    <location>
        <begin position="124"/>
        <end position="136"/>
    </location>
</feature>
<evidence type="ECO:0000256" key="2">
    <source>
        <dbReference type="ARBA" id="ARBA00022694"/>
    </source>
</evidence>
<sequence>MVHVISDLDRMIGVEVYSTATEGVKGRIRRRGNNSSRSDVHYHFMVEEVIDVDRISISKVRDSRHRYPLFILRKEGIDTIHALKELESKYGLRLNALGLKDANASTLQYVTSDRVLGVRRKREKIGSEKGEMDRDGGGGGDRGGVEGEGEGDRRMGMEGVERKIEEEGLSTRHCSLKFVGYSDRMLRKRDLIGNRFTITIDIDPSDHEYLEKIKSVVMEVRARRVGNFYGYQRFGSIRPVTHLVGKAITRRMFREAVDTFLTYIGECEDEQSRSVRLMLRDGISEESIENIPYHMDLERDLAKSMIKSSDPIRALRRLPISVRRLFVEAYQAYIFNRTLSTAIREGYDISTPSMGDICFSIDANNKVGDICRFDGSSSKSGLVPAIPLVGFTFKPIGRFGTIVERVMEEEGISSKDFYIKEMQEVSVEGGFRPSPLLLLYNTFEMVSSNGGIRVRFALPKGSYATVLLREVIKPAQPTLVGF</sequence>
<dbReference type="PANTHER" id="PTHR13326:SF21">
    <property type="entry name" value="PSEUDOURIDYLATE SYNTHASE PUS7L"/>
    <property type="match status" value="1"/>
</dbReference>
<dbReference type="Gene3D" id="1.10.1510.30">
    <property type="match status" value="1"/>
</dbReference>
<reference evidence="6" key="1">
    <citation type="submission" date="2006-01" db="EMBL/GenBank/DDBJ databases">
        <title>uncultured crenarchaeote 31-F-01.</title>
        <authorList>
            <person name="Nunoura T."/>
            <person name="Takami H."/>
            <person name="Oida H."/>
            <person name="Nishi S."/>
            <person name="Shimamura S."/>
            <person name="Takai K."/>
            <person name="Ishino Y."/>
            <person name="Horikoshi K."/>
        </authorList>
    </citation>
    <scope>NUCLEOTIDE SEQUENCE</scope>
</reference>
<dbReference type="EMBL" id="AB246700">
    <property type="protein sequence ID" value="BAE95231.1"/>
    <property type="molecule type" value="Genomic_DNA"/>
</dbReference>
<dbReference type="GO" id="GO:0001522">
    <property type="term" value="P:pseudouridine synthesis"/>
    <property type="evidence" value="ECO:0007669"/>
    <property type="project" value="InterPro"/>
</dbReference>
<dbReference type="InterPro" id="IPR042214">
    <property type="entry name" value="TruD_catalytic"/>
</dbReference>
<comment type="similarity">
    <text evidence="1">Belongs to the pseudouridine synthase TruD family.</text>
</comment>
<dbReference type="PROSITE" id="PS50984">
    <property type="entry name" value="TRUD"/>
    <property type="match status" value="1"/>
</dbReference>
<feature type="domain" description="TRUD" evidence="5">
    <location>
        <begin position="224"/>
        <end position="437"/>
    </location>
</feature>
<evidence type="ECO:0000256" key="1">
    <source>
        <dbReference type="ARBA" id="ARBA00007953"/>
    </source>
</evidence>
<dbReference type="Pfam" id="PF01142">
    <property type="entry name" value="TruD"/>
    <property type="match status" value="2"/>
</dbReference>
<dbReference type="PIRSF" id="PIRSF037016">
    <property type="entry name" value="Pseudouridin_synth_euk_prd"/>
    <property type="match status" value="1"/>
</dbReference>
<accession>Q1ER95</accession>
<dbReference type="PROSITE" id="PS01268">
    <property type="entry name" value="UPF0024"/>
    <property type="match status" value="1"/>
</dbReference>
<dbReference type="Gene3D" id="3.30.2350.20">
    <property type="entry name" value="TruD, catalytic domain"/>
    <property type="match status" value="1"/>
</dbReference>
<proteinExistence type="inferred from homology"/>
<evidence type="ECO:0000259" key="5">
    <source>
        <dbReference type="PROSITE" id="PS50984"/>
    </source>
</evidence>